<dbReference type="SMART" id="SM00893">
    <property type="entry name" value="ETF"/>
    <property type="match status" value="1"/>
</dbReference>
<dbReference type="EMBL" id="CP032630">
    <property type="protein sequence ID" value="AYF99278.1"/>
    <property type="molecule type" value="Genomic_DNA"/>
</dbReference>
<evidence type="ECO:0000256" key="6">
    <source>
        <dbReference type="ARBA" id="ARBA00022982"/>
    </source>
</evidence>
<dbReference type="PANTHER" id="PTHR21294">
    <property type="entry name" value="ELECTRON TRANSFER FLAVOPROTEIN BETA-SUBUNIT"/>
    <property type="match status" value="1"/>
</dbReference>
<keyword evidence="5" id="KW-0813">Transport</keyword>
<dbReference type="KEGG" id="lyd:D7I47_14115"/>
<comment type="similarity">
    <text evidence="2">Belongs to the ETF beta-subunit/FixA family.</text>
</comment>
<evidence type="ECO:0000256" key="7">
    <source>
        <dbReference type="ARBA" id="ARBA00025649"/>
    </source>
</evidence>
<accession>A0A387BC38</accession>
<dbReference type="InterPro" id="IPR014729">
    <property type="entry name" value="Rossmann-like_a/b/a_fold"/>
</dbReference>
<name>A0A387BC38_9MICO</name>
<evidence type="ECO:0000313" key="10">
    <source>
        <dbReference type="Proteomes" id="UP000278886"/>
    </source>
</evidence>
<dbReference type="OrthoDB" id="9804960at2"/>
<dbReference type="Gene3D" id="3.40.50.620">
    <property type="entry name" value="HUPs"/>
    <property type="match status" value="1"/>
</dbReference>
<evidence type="ECO:0000259" key="8">
    <source>
        <dbReference type="SMART" id="SM00893"/>
    </source>
</evidence>
<dbReference type="GO" id="GO:0005829">
    <property type="term" value="C:cytosol"/>
    <property type="evidence" value="ECO:0007669"/>
    <property type="project" value="TreeGrafter"/>
</dbReference>
<evidence type="ECO:0000256" key="2">
    <source>
        <dbReference type="ARBA" id="ARBA00007557"/>
    </source>
</evidence>
<evidence type="ECO:0000256" key="5">
    <source>
        <dbReference type="ARBA" id="ARBA00022448"/>
    </source>
</evidence>
<proteinExistence type="inferred from homology"/>
<feature type="domain" description="Electron transfer flavoprotein alpha/beta-subunit N-terminal" evidence="8">
    <location>
        <begin position="23"/>
        <end position="213"/>
    </location>
</feature>
<keyword evidence="6" id="KW-0249">Electron transport</keyword>
<dbReference type="GO" id="GO:0009055">
    <property type="term" value="F:electron transfer activity"/>
    <property type="evidence" value="ECO:0007669"/>
    <property type="project" value="InterPro"/>
</dbReference>
<evidence type="ECO:0000256" key="1">
    <source>
        <dbReference type="ARBA" id="ARBA00001974"/>
    </source>
</evidence>
<evidence type="ECO:0000313" key="9">
    <source>
        <dbReference type="EMBL" id="AYF99278.1"/>
    </source>
</evidence>
<comment type="cofactor">
    <cofactor evidence="1">
        <name>FAD</name>
        <dbReference type="ChEBI" id="CHEBI:57692"/>
    </cofactor>
</comment>
<dbReference type="PANTHER" id="PTHR21294:SF8">
    <property type="entry name" value="ELECTRON TRANSFER FLAVOPROTEIN SUBUNIT BETA"/>
    <property type="match status" value="1"/>
</dbReference>
<sequence>MKIIVLAKEVPDTYTERKLNLETGLADRDANDRVLDEITERANEVAVSYAEAHPGTEIVLVSVGPDSAPTSLRKGLAMGADRAVHVVDDALLGADLTLTAEVLAKAIEHTGFDLVITGDVSTDGSAGLIPAMLAERLGVPNATGLSSVELTDTQVQGDRETDGGTYTVAATLPAVISITERLPDPRLPGFKGIMSAKKKPFETLTLADLGVDADADVPRSIMIAVSEKPARAAGIKIVNEGDAGNQLAEFLVQNKLV</sequence>
<dbReference type="PIRSF" id="PIRSF000090">
    <property type="entry name" value="Beta-ETF"/>
    <property type="match status" value="1"/>
</dbReference>
<dbReference type="SUPFAM" id="SSF52402">
    <property type="entry name" value="Adenine nucleotide alpha hydrolases-like"/>
    <property type="match status" value="1"/>
</dbReference>
<evidence type="ECO:0000256" key="4">
    <source>
        <dbReference type="ARBA" id="ARBA00016797"/>
    </source>
</evidence>
<gene>
    <name evidence="9" type="ORF">D7I47_14115</name>
</gene>
<dbReference type="RefSeq" id="WP_120763647.1">
    <property type="nucleotide sequence ID" value="NZ_CP032630.1"/>
</dbReference>
<dbReference type="AlphaFoldDB" id="A0A387BC38"/>
<organism evidence="9 10">
    <name type="scientific">Protaetiibacter intestinalis</name>
    <dbReference type="NCBI Taxonomy" id="2419774"/>
    <lineage>
        <taxon>Bacteria</taxon>
        <taxon>Bacillati</taxon>
        <taxon>Actinomycetota</taxon>
        <taxon>Actinomycetes</taxon>
        <taxon>Micrococcales</taxon>
        <taxon>Microbacteriaceae</taxon>
        <taxon>Protaetiibacter</taxon>
    </lineage>
</organism>
<reference evidence="10" key="1">
    <citation type="submission" date="2018-09" db="EMBL/GenBank/DDBJ databases">
        <title>Genome sequencing of strain 2DFWR-13.</title>
        <authorList>
            <person name="Heo J."/>
            <person name="Kim S.-J."/>
            <person name="Kwon S.-W."/>
        </authorList>
    </citation>
    <scope>NUCLEOTIDE SEQUENCE [LARGE SCALE GENOMIC DNA]</scope>
    <source>
        <strain evidence="10">2DFWR-13</strain>
    </source>
</reference>
<dbReference type="InterPro" id="IPR014730">
    <property type="entry name" value="ETF_a/b_N"/>
</dbReference>
<keyword evidence="10" id="KW-1185">Reference proteome</keyword>
<dbReference type="InterPro" id="IPR012255">
    <property type="entry name" value="ETF_b"/>
</dbReference>
<dbReference type="InterPro" id="IPR033948">
    <property type="entry name" value="ETF_beta_N"/>
</dbReference>
<dbReference type="Proteomes" id="UP000278886">
    <property type="component" value="Chromosome"/>
</dbReference>
<dbReference type="CDD" id="cd01714">
    <property type="entry name" value="ETF_beta"/>
    <property type="match status" value="1"/>
</dbReference>
<dbReference type="Pfam" id="PF01012">
    <property type="entry name" value="ETF"/>
    <property type="match status" value="1"/>
</dbReference>
<comment type="function">
    <text evidence="7">The electron transfer flavoprotein serves as a specific electron acceptor for other dehydrogenases. It transfers the electrons to the main respiratory chain via ETF-ubiquinone oxidoreductase (ETF dehydrogenase).</text>
</comment>
<comment type="subunit">
    <text evidence="3">Heterodimer of an alpha and a beta subunit.</text>
</comment>
<evidence type="ECO:0000256" key="3">
    <source>
        <dbReference type="ARBA" id="ARBA00011355"/>
    </source>
</evidence>
<protein>
    <recommendedName>
        <fullName evidence="4">Electron transfer flavoprotein subunit beta</fullName>
    </recommendedName>
</protein>